<keyword evidence="2" id="KW-1185">Reference proteome</keyword>
<dbReference type="OrthoDB" id="5535068at2759"/>
<dbReference type="EMBL" id="CM032189">
    <property type="protein sequence ID" value="KAG7087072.1"/>
    <property type="molecule type" value="Genomic_DNA"/>
</dbReference>
<comment type="caution">
    <text evidence="1">The sequence shown here is derived from an EMBL/GenBank/DDBJ whole genome shotgun (WGS) entry which is preliminary data.</text>
</comment>
<protein>
    <submittedName>
        <fullName evidence="1">Uncharacterized protein</fullName>
    </submittedName>
</protein>
<organism evidence="1 2">
    <name type="scientific">Marasmius oreades</name>
    <name type="common">fairy-ring Marasmius</name>
    <dbReference type="NCBI Taxonomy" id="181124"/>
    <lineage>
        <taxon>Eukaryota</taxon>
        <taxon>Fungi</taxon>
        <taxon>Dikarya</taxon>
        <taxon>Basidiomycota</taxon>
        <taxon>Agaricomycotina</taxon>
        <taxon>Agaricomycetes</taxon>
        <taxon>Agaricomycetidae</taxon>
        <taxon>Agaricales</taxon>
        <taxon>Marasmiineae</taxon>
        <taxon>Marasmiaceae</taxon>
        <taxon>Marasmius</taxon>
    </lineage>
</organism>
<dbReference type="GeneID" id="66082129"/>
<dbReference type="AlphaFoldDB" id="A0A9P7RP37"/>
<dbReference type="KEGG" id="more:E1B28_013054"/>
<evidence type="ECO:0000313" key="2">
    <source>
        <dbReference type="Proteomes" id="UP001049176"/>
    </source>
</evidence>
<evidence type="ECO:0000313" key="1">
    <source>
        <dbReference type="EMBL" id="KAG7087072.1"/>
    </source>
</evidence>
<proteinExistence type="predicted"/>
<name>A0A9P7RP37_9AGAR</name>
<reference evidence="1" key="1">
    <citation type="journal article" date="2021" name="Genome Biol. Evol.">
        <title>The assembled and annotated genome of the fairy-ring fungus Marasmius oreades.</title>
        <authorList>
            <person name="Hiltunen M."/>
            <person name="Ament-Velasquez S.L."/>
            <person name="Johannesson H."/>
        </authorList>
    </citation>
    <scope>NUCLEOTIDE SEQUENCE</scope>
    <source>
        <strain evidence="1">03SP1</strain>
    </source>
</reference>
<sequence>MSDPAAVSSASPSPSGNLGVASVSLTDVSTPPTTNVSHAAGIPSNMIVPVPMPIPGTQNAPHFNGKFATDFLNRILLHGKAAGFMDTDRNMLVDYIYHYSSDLIKESICYLPEFDIELPNKTWQAAVEQLTSMLSGLI</sequence>
<dbReference type="RefSeq" id="XP_043003543.1">
    <property type="nucleotide sequence ID" value="XM_043160825.1"/>
</dbReference>
<gene>
    <name evidence="1" type="ORF">E1B28_013054</name>
</gene>
<dbReference type="Proteomes" id="UP001049176">
    <property type="component" value="Chromosome 9"/>
</dbReference>
<accession>A0A9P7RP37</accession>